<evidence type="ECO:0008006" key="4">
    <source>
        <dbReference type="Google" id="ProtNLM"/>
    </source>
</evidence>
<evidence type="ECO:0000256" key="1">
    <source>
        <dbReference type="SAM" id="Phobius"/>
    </source>
</evidence>
<dbReference type="EMBL" id="BAAAUH010000212">
    <property type="protein sequence ID" value="GAA2776122.1"/>
    <property type="molecule type" value="Genomic_DNA"/>
</dbReference>
<protein>
    <recommendedName>
        <fullName evidence="4">Secreted protein</fullName>
    </recommendedName>
</protein>
<comment type="caution">
    <text evidence="2">The sequence shown here is derived from an EMBL/GenBank/DDBJ whole genome shotgun (WGS) entry which is preliminary data.</text>
</comment>
<dbReference type="Proteomes" id="UP001501866">
    <property type="component" value="Unassembled WGS sequence"/>
</dbReference>
<keyword evidence="1" id="KW-1133">Transmembrane helix</keyword>
<organism evidence="2 3">
    <name type="scientific">Streptomyces virens</name>
    <dbReference type="NCBI Taxonomy" id="285572"/>
    <lineage>
        <taxon>Bacteria</taxon>
        <taxon>Bacillati</taxon>
        <taxon>Actinomycetota</taxon>
        <taxon>Actinomycetes</taxon>
        <taxon>Kitasatosporales</taxon>
        <taxon>Streptomycetaceae</taxon>
        <taxon>Streptomyces</taxon>
    </lineage>
</organism>
<accession>A0ABN3V3F0</accession>
<name>A0ABN3V3F0_9ACTN</name>
<feature type="transmembrane region" description="Helical" evidence="1">
    <location>
        <begin position="48"/>
        <end position="69"/>
    </location>
</feature>
<keyword evidence="3" id="KW-1185">Reference proteome</keyword>
<gene>
    <name evidence="2" type="ORF">GCM10010451_68700</name>
</gene>
<evidence type="ECO:0000313" key="2">
    <source>
        <dbReference type="EMBL" id="GAA2776122.1"/>
    </source>
</evidence>
<evidence type="ECO:0000313" key="3">
    <source>
        <dbReference type="Proteomes" id="UP001501866"/>
    </source>
</evidence>
<keyword evidence="1" id="KW-0812">Transmembrane</keyword>
<proteinExistence type="predicted"/>
<sequence>MSRIFAAVALTVSLFAGVVAIGVGAEESGSSDPLLDDALSFFASGVDIATVIPLVLLAGLLVATMAVIASGGR</sequence>
<reference evidence="2 3" key="1">
    <citation type="journal article" date="2019" name="Int. J. Syst. Evol. Microbiol.">
        <title>The Global Catalogue of Microorganisms (GCM) 10K type strain sequencing project: providing services to taxonomists for standard genome sequencing and annotation.</title>
        <authorList>
            <consortium name="The Broad Institute Genomics Platform"/>
            <consortium name="The Broad Institute Genome Sequencing Center for Infectious Disease"/>
            <person name="Wu L."/>
            <person name="Ma J."/>
        </authorList>
    </citation>
    <scope>NUCLEOTIDE SEQUENCE [LARGE SCALE GENOMIC DNA]</scope>
    <source>
        <strain evidence="2 3">JCM 9095</strain>
    </source>
</reference>
<keyword evidence="1" id="KW-0472">Membrane</keyword>